<evidence type="ECO:0000256" key="1">
    <source>
        <dbReference type="ARBA" id="ARBA00004141"/>
    </source>
</evidence>
<name>A0A8H7QQ14_9FUNG</name>
<organism evidence="8 9">
    <name type="scientific">Mucor plumbeus</name>
    <dbReference type="NCBI Taxonomy" id="97098"/>
    <lineage>
        <taxon>Eukaryota</taxon>
        <taxon>Fungi</taxon>
        <taxon>Fungi incertae sedis</taxon>
        <taxon>Mucoromycota</taxon>
        <taxon>Mucoromycotina</taxon>
        <taxon>Mucoromycetes</taxon>
        <taxon>Mucorales</taxon>
        <taxon>Mucorineae</taxon>
        <taxon>Mucoraceae</taxon>
        <taxon>Mucor</taxon>
    </lineage>
</organism>
<proteinExistence type="inferred from homology"/>
<comment type="caution">
    <text evidence="8">The sequence shown here is derived from an EMBL/GenBank/DDBJ whole genome shotgun (WGS) entry which is preliminary data.</text>
</comment>
<dbReference type="PANTHER" id="PTHR10743:SF0">
    <property type="entry name" value="PROTEIN RER1"/>
    <property type="match status" value="1"/>
</dbReference>
<dbReference type="Pfam" id="PF03248">
    <property type="entry name" value="Rer1"/>
    <property type="match status" value="1"/>
</dbReference>
<dbReference type="GO" id="GO:0006621">
    <property type="term" value="P:protein retention in ER lumen"/>
    <property type="evidence" value="ECO:0007669"/>
    <property type="project" value="TreeGrafter"/>
</dbReference>
<evidence type="ECO:0000256" key="2">
    <source>
        <dbReference type="ARBA" id="ARBA00006070"/>
    </source>
</evidence>
<evidence type="ECO:0000256" key="7">
    <source>
        <dbReference type="SAM" id="Phobius"/>
    </source>
</evidence>
<dbReference type="AlphaFoldDB" id="A0A8H7QQ14"/>
<evidence type="ECO:0000256" key="5">
    <source>
        <dbReference type="ARBA" id="ARBA00023136"/>
    </source>
</evidence>
<accession>A0A8H7QQ14</accession>
<comment type="function">
    <text evidence="6">Involved in the retrieval of endoplasmic reticulum membrane proteins from the early Golgi compartment.</text>
</comment>
<dbReference type="OrthoDB" id="448250at2759"/>
<evidence type="ECO:0000256" key="3">
    <source>
        <dbReference type="ARBA" id="ARBA00022692"/>
    </source>
</evidence>
<gene>
    <name evidence="8" type="ORF">INT46_011832</name>
</gene>
<evidence type="ECO:0000256" key="6">
    <source>
        <dbReference type="PIRNR" id="PIRNR016013"/>
    </source>
</evidence>
<evidence type="ECO:0000313" key="9">
    <source>
        <dbReference type="Proteomes" id="UP000650833"/>
    </source>
</evidence>
<keyword evidence="4 7" id="KW-1133">Transmembrane helix</keyword>
<comment type="similarity">
    <text evidence="2 6">Belongs to the RER1 family.</text>
</comment>
<feature type="transmembrane region" description="Helical" evidence="7">
    <location>
        <begin position="141"/>
        <end position="158"/>
    </location>
</feature>
<evidence type="ECO:0000313" key="8">
    <source>
        <dbReference type="EMBL" id="KAG2195586.1"/>
    </source>
</evidence>
<dbReference type="InterPro" id="IPR004932">
    <property type="entry name" value="Rer1"/>
</dbReference>
<comment type="subcellular location">
    <subcellularLocation>
        <location evidence="1">Membrane</location>
        <topology evidence="1">Multi-pass membrane protein</topology>
    </subcellularLocation>
</comment>
<dbReference type="GO" id="GO:0006890">
    <property type="term" value="P:retrograde vesicle-mediated transport, Golgi to endoplasmic reticulum"/>
    <property type="evidence" value="ECO:0007669"/>
    <property type="project" value="TreeGrafter"/>
</dbReference>
<feature type="transmembrane region" description="Helical" evidence="7">
    <location>
        <begin position="58"/>
        <end position="77"/>
    </location>
</feature>
<dbReference type="EMBL" id="JAEPRC010000518">
    <property type="protein sequence ID" value="KAG2195586.1"/>
    <property type="molecule type" value="Genomic_DNA"/>
</dbReference>
<protein>
    <recommendedName>
        <fullName evidence="6">Protein RER1</fullName>
    </recommendedName>
</protein>
<dbReference type="GO" id="GO:0005783">
    <property type="term" value="C:endoplasmic reticulum"/>
    <property type="evidence" value="ECO:0007669"/>
    <property type="project" value="GOC"/>
</dbReference>
<dbReference type="Proteomes" id="UP000650833">
    <property type="component" value="Unassembled WGS sequence"/>
</dbReference>
<sequence length="203" mass="23913">MENIEEPTENGFMKRKSNFVARWQAFVDRATPYTTYRWVSFGVLFSLFFLRIIIVQGWYIICYALGIYLLNMFLAFLTPKIDPSLEEEEGDEEGPTLPTRNDEEFRPFIRRLPEFKFWYASTKATVISLICSFIPAFDIPVFWPILLIYFCLLFALTMRRQIQHMIRYKYVPFDFGKRKYKKAVNMDIVGEPSSSSHAVTTTA</sequence>
<keyword evidence="3 7" id="KW-0812">Transmembrane</keyword>
<keyword evidence="9" id="KW-1185">Reference proteome</keyword>
<feature type="transmembrane region" description="Helical" evidence="7">
    <location>
        <begin position="117"/>
        <end position="135"/>
    </location>
</feature>
<dbReference type="GO" id="GO:0000139">
    <property type="term" value="C:Golgi membrane"/>
    <property type="evidence" value="ECO:0007669"/>
    <property type="project" value="TreeGrafter"/>
</dbReference>
<evidence type="ECO:0000256" key="4">
    <source>
        <dbReference type="ARBA" id="ARBA00022989"/>
    </source>
</evidence>
<reference evidence="8" key="1">
    <citation type="submission" date="2020-12" db="EMBL/GenBank/DDBJ databases">
        <title>Metabolic potential, ecology and presence of endohyphal bacteria is reflected in genomic diversity of Mucoromycotina.</title>
        <authorList>
            <person name="Muszewska A."/>
            <person name="Okrasinska A."/>
            <person name="Steczkiewicz K."/>
            <person name="Drgas O."/>
            <person name="Orlowska M."/>
            <person name="Perlinska-Lenart U."/>
            <person name="Aleksandrzak-Piekarczyk T."/>
            <person name="Szatraj K."/>
            <person name="Zielenkiewicz U."/>
            <person name="Pilsyk S."/>
            <person name="Malc E."/>
            <person name="Mieczkowski P."/>
            <person name="Kruszewska J.S."/>
            <person name="Biernat P."/>
            <person name="Pawlowska J."/>
        </authorList>
    </citation>
    <scope>NUCLEOTIDE SEQUENCE</scope>
    <source>
        <strain evidence="8">CBS 226.32</strain>
    </source>
</reference>
<dbReference type="PANTHER" id="PTHR10743">
    <property type="entry name" value="PROTEIN RER1"/>
    <property type="match status" value="1"/>
</dbReference>
<dbReference type="PIRSF" id="PIRSF016013">
    <property type="entry name" value="AtER_Rer1p"/>
    <property type="match status" value="1"/>
</dbReference>
<keyword evidence="5 6" id="KW-0472">Membrane</keyword>